<dbReference type="InterPro" id="IPR043461">
    <property type="entry name" value="LpxH-like"/>
</dbReference>
<evidence type="ECO:0000256" key="2">
    <source>
        <dbReference type="ARBA" id="ARBA00022516"/>
    </source>
</evidence>
<evidence type="ECO:0000256" key="5">
    <source>
        <dbReference type="ARBA" id="ARBA00022723"/>
    </source>
</evidence>
<dbReference type="InterPro" id="IPR004843">
    <property type="entry name" value="Calcineurin-like_PHP"/>
</dbReference>
<evidence type="ECO:0000256" key="10">
    <source>
        <dbReference type="HAMAP-Rule" id="MF_00575"/>
    </source>
</evidence>
<dbReference type="NCBIfam" id="NF003743">
    <property type="entry name" value="PRK05340.1"/>
    <property type="match status" value="1"/>
</dbReference>
<comment type="similarity">
    <text evidence="10">Belongs to the LpxH family.</text>
</comment>
<comment type="cofactor">
    <cofactor evidence="10">
        <name>Mn(2+)</name>
        <dbReference type="ChEBI" id="CHEBI:29035"/>
    </cofactor>
    <text evidence="10">Binds 2 Mn(2+) ions per subunit in a binuclear metal center.</text>
</comment>
<dbReference type="Gene3D" id="3.60.21.10">
    <property type="match status" value="1"/>
</dbReference>
<keyword evidence="3 10" id="KW-0997">Cell inner membrane</keyword>
<dbReference type="Proteomes" id="UP000192911">
    <property type="component" value="Unassembled WGS sequence"/>
</dbReference>
<keyword evidence="9 10" id="KW-0464">Manganese</keyword>
<dbReference type="STRING" id="28094.SAMN06295900_103177"/>
<dbReference type="HAMAP" id="MF_00575">
    <property type="entry name" value="LpxH"/>
    <property type="match status" value="1"/>
</dbReference>
<feature type="binding site" evidence="10">
    <location>
        <position position="200"/>
    </location>
    <ligand>
        <name>substrate</name>
    </ligand>
</feature>
<dbReference type="SUPFAM" id="SSF56300">
    <property type="entry name" value="Metallo-dependent phosphatases"/>
    <property type="match status" value="1"/>
</dbReference>
<feature type="binding site" evidence="10">
    <location>
        <begin position="119"/>
        <end position="120"/>
    </location>
    <ligand>
        <name>substrate</name>
    </ligand>
</feature>
<comment type="caution">
    <text evidence="10">Lacks conserved residue(s) required for the propagation of feature annotation.</text>
</comment>
<dbReference type="Pfam" id="PF00149">
    <property type="entry name" value="Metallophos"/>
    <property type="match status" value="1"/>
</dbReference>
<accession>A0A1X7DGS7</accession>
<dbReference type="PANTHER" id="PTHR34990">
    <property type="entry name" value="UDP-2,3-DIACYLGLUCOSAMINE HYDROLASE-RELATED"/>
    <property type="match status" value="1"/>
</dbReference>
<evidence type="ECO:0000313" key="13">
    <source>
        <dbReference type="EMBL" id="SMF15265.1"/>
    </source>
</evidence>
<dbReference type="CDD" id="cd07398">
    <property type="entry name" value="MPP_YbbF-LpxH"/>
    <property type="match status" value="1"/>
</dbReference>
<evidence type="ECO:0000256" key="8">
    <source>
        <dbReference type="ARBA" id="ARBA00023136"/>
    </source>
</evidence>
<evidence type="ECO:0000256" key="4">
    <source>
        <dbReference type="ARBA" id="ARBA00022556"/>
    </source>
</evidence>
<dbReference type="EC" id="3.6.1.54" evidence="10"/>
<evidence type="ECO:0000256" key="3">
    <source>
        <dbReference type="ARBA" id="ARBA00022519"/>
    </source>
</evidence>
<feature type="binding site" evidence="10">
    <location>
        <position position="235"/>
    </location>
    <ligand>
        <name>substrate</name>
    </ligand>
</feature>
<dbReference type="NCBIfam" id="TIGR01854">
    <property type="entry name" value="lipid_A_lpxH"/>
    <property type="match status" value="1"/>
</dbReference>
<feature type="binding site" evidence="10">
    <location>
        <position position="237"/>
    </location>
    <ligand>
        <name>Mn(2+)</name>
        <dbReference type="ChEBI" id="CHEBI:29035"/>
        <label>1</label>
    </ligand>
</feature>
<keyword evidence="1 10" id="KW-1003">Cell membrane</keyword>
<keyword evidence="14" id="KW-1185">Reference proteome</keyword>
<dbReference type="AlphaFoldDB" id="A0A1X7DGS7"/>
<dbReference type="GO" id="GO:0008758">
    <property type="term" value="F:UDP-2,3-diacylglucosamine hydrolase activity"/>
    <property type="evidence" value="ECO:0007669"/>
    <property type="project" value="UniProtKB-UniRule"/>
</dbReference>
<feature type="binding site" evidence="10">
    <location>
        <position position="79"/>
    </location>
    <ligand>
        <name>Mn(2+)</name>
        <dbReference type="ChEBI" id="CHEBI:29035"/>
        <label>2</label>
    </ligand>
</feature>
<proteinExistence type="inferred from homology"/>
<feature type="binding site" evidence="10">
    <location>
        <position position="79"/>
    </location>
    <ligand>
        <name>Mn(2+)</name>
        <dbReference type="ChEBI" id="CHEBI:29035"/>
        <label>1</label>
    </ligand>
</feature>
<feature type="binding site" evidence="10">
    <location>
        <position position="162"/>
    </location>
    <ligand>
        <name>substrate</name>
    </ligand>
</feature>
<feature type="domain" description="Calcineurin-like phosphoesterase" evidence="12">
    <location>
        <begin position="40"/>
        <end position="239"/>
    </location>
</feature>
<evidence type="ECO:0000313" key="14">
    <source>
        <dbReference type="Proteomes" id="UP000192911"/>
    </source>
</evidence>
<evidence type="ECO:0000259" key="12">
    <source>
        <dbReference type="Pfam" id="PF00149"/>
    </source>
</evidence>
<dbReference type="GO" id="GO:0009245">
    <property type="term" value="P:lipid A biosynthetic process"/>
    <property type="evidence" value="ECO:0007669"/>
    <property type="project" value="UniProtKB-UniRule"/>
</dbReference>
<feature type="binding site" evidence="10">
    <location>
        <position position="154"/>
    </location>
    <ligand>
        <name>Mn(2+)</name>
        <dbReference type="ChEBI" id="CHEBI:29035"/>
        <label>2</label>
    </ligand>
</feature>
<comment type="pathway">
    <text evidence="10">Glycolipid biosynthesis; lipid IV(A) biosynthesis; lipid IV(A) from (3R)-3-hydroxytetradecanoyl-[acyl-carrier-protein] and UDP-N-acetyl-alpha-D-glucosamine: step 4/6.</text>
</comment>
<dbReference type="InterPro" id="IPR029052">
    <property type="entry name" value="Metallo-depent_PP-like"/>
</dbReference>
<feature type="binding site" evidence="10">
    <location>
        <position position="46"/>
    </location>
    <ligand>
        <name>Mn(2+)</name>
        <dbReference type="ChEBI" id="CHEBI:29035"/>
        <label>1</label>
    </ligand>
</feature>
<feature type="binding site" evidence="10">
    <location>
        <position position="119"/>
    </location>
    <ligand>
        <name>Mn(2+)</name>
        <dbReference type="ChEBI" id="CHEBI:29035"/>
        <label>2</label>
    </ligand>
</feature>
<dbReference type="GO" id="GO:0030145">
    <property type="term" value="F:manganese ion binding"/>
    <property type="evidence" value="ECO:0007669"/>
    <property type="project" value="UniProtKB-UniRule"/>
</dbReference>
<evidence type="ECO:0000256" key="6">
    <source>
        <dbReference type="ARBA" id="ARBA00022801"/>
    </source>
</evidence>
<comment type="function">
    <text evidence="10">Hydrolyzes the pyrophosphate bond of UDP-2,3-diacylglucosamine to yield 2,3-diacylglucosamine 1-phosphate (lipid X) and UMP by catalyzing the attack of water at the alpha-P atom. Involved in the biosynthesis of lipid A, a phosphorylated glycolipid that anchors the lipopolysaccharide to the outer membrane of the cell.</text>
</comment>
<dbReference type="GO" id="GO:0019897">
    <property type="term" value="C:extrinsic component of plasma membrane"/>
    <property type="evidence" value="ECO:0007669"/>
    <property type="project" value="UniProtKB-UniRule"/>
</dbReference>
<dbReference type="PANTHER" id="PTHR34990:SF1">
    <property type="entry name" value="UDP-2,3-DIACYLGLUCOSAMINE HYDROLASE"/>
    <property type="match status" value="1"/>
</dbReference>
<dbReference type="InterPro" id="IPR010138">
    <property type="entry name" value="UDP-diacylglucosamine_Hdrlase"/>
</dbReference>
<evidence type="ECO:0000256" key="1">
    <source>
        <dbReference type="ARBA" id="ARBA00022475"/>
    </source>
</evidence>
<keyword evidence="5 10" id="KW-0479">Metal-binding</keyword>
<feature type="region of interest" description="Disordered" evidence="11">
    <location>
        <begin position="1"/>
        <end position="31"/>
    </location>
</feature>
<comment type="catalytic activity">
    <reaction evidence="10">
        <text>UDP-2-N,3-O-bis[(3R)-3-hydroxytetradecanoyl]-alpha-D-glucosamine + H2O = 2-N,3-O-bis[(3R)-3-hydroxytetradecanoyl]-alpha-D-glucosaminyl 1-phosphate + UMP + 2 H(+)</text>
        <dbReference type="Rhea" id="RHEA:25213"/>
        <dbReference type="ChEBI" id="CHEBI:15377"/>
        <dbReference type="ChEBI" id="CHEBI:15378"/>
        <dbReference type="ChEBI" id="CHEBI:57865"/>
        <dbReference type="ChEBI" id="CHEBI:57957"/>
        <dbReference type="ChEBI" id="CHEBI:78847"/>
        <dbReference type="EC" id="3.6.1.54"/>
    </reaction>
</comment>
<keyword evidence="4 10" id="KW-0441">Lipid A biosynthesis</keyword>
<name>A0A1X7DGS7_TRICW</name>
<comment type="subcellular location">
    <subcellularLocation>
        <location evidence="10">Cell inner membrane</location>
        <topology evidence="10">Peripheral membrane protein</topology>
        <orientation evidence="10">Cytoplasmic side</orientation>
    </subcellularLocation>
</comment>
<keyword evidence="6 10" id="KW-0378">Hydrolase</keyword>
<evidence type="ECO:0000256" key="9">
    <source>
        <dbReference type="ARBA" id="ARBA00023211"/>
    </source>
</evidence>
<organism evidence="13 14">
    <name type="scientific">Trinickia caryophylli</name>
    <name type="common">Paraburkholderia caryophylli</name>
    <dbReference type="NCBI Taxonomy" id="28094"/>
    <lineage>
        <taxon>Bacteria</taxon>
        <taxon>Pseudomonadati</taxon>
        <taxon>Pseudomonadota</taxon>
        <taxon>Betaproteobacteria</taxon>
        <taxon>Burkholderiales</taxon>
        <taxon>Burkholderiaceae</taxon>
        <taxon>Trinickia</taxon>
    </lineage>
</organism>
<dbReference type="GO" id="GO:0005737">
    <property type="term" value="C:cytoplasm"/>
    <property type="evidence" value="ECO:0007669"/>
    <property type="project" value="InterPro"/>
</dbReference>
<keyword evidence="2 10" id="KW-0444">Lipid biosynthesis</keyword>
<evidence type="ECO:0000256" key="11">
    <source>
        <dbReference type="SAM" id="MobiDB-lite"/>
    </source>
</evidence>
<reference evidence="14" key="1">
    <citation type="submission" date="2017-04" db="EMBL/GenBank/DDBJ databases">
        <authorList>
            <person name="Varghese N."/>
            <person name="Submissions S."/>
        </authorList>
    </citation>
    <scope>NUCLEOTIDE SEQUENCE [LARGE SCALE GENOMIC DNA]</scope>
    <source>
        <strain evidence="14">Ballard 720</strain>
    </source>
</reference>
<protein>
    <recommendedName>
        <fullName evidence="10">UDP-2,3-diacylglucosamine hydrolase</fullName>
        <ecNumber evidence="10">3.6.1.54</ecNumber>
    </recommendedName>
    <alternativeName>
        <fullName evidence="10">UDP-2,3-diacylglucosamine diphosphatase</fullName>
    </alternativeName>
</protein>
<keyword evidence="8 10" id="KW-0472">Membrane</keyword>
<feature type="binding site" evidence="10">
    <location>
        <position position="235"/>
    </location>
    <ligand>
        <name>Mn(2+)</name>
        <dbReference type="ChEBI" id="CHEBI:29035"/>
        <label>2</label>
    </ligand>
</feature>
<gene>
    <name evidence="10" type="primary">lpxH</name>
    <name evidence="13" type="ORF">SAMN06295900_103177</name>
</gene>
<dbReference type="EMBL" id="FXAH01000003">
    <property type="protein sequence ID" value="SMF15265.1"/>
    <property type="molecule type" value="Genomic_DNA"/>
</dbReference>
<feature type="binding site" evidence="10">
    <location>
        <position position="48"/>
    </location>
    <ligand>
        <name>Mn(2+)</name>
        <dbReference type="ChEBI" id="CHEBI:29035"/>
        <label>1</label>
    </ligand>
</feature>
<keyword evidence="7 10" id="KW-0443">Lipid metabolism</keyword>
<sequence>MNTSVLRDVGITARRDAPPPGHESTVPYEHGHTRAHAPRPLLFISDLHLSPAIPRTVDAFEHFILVTADSADSVFVLGDLFEYWIGDDTLGVDPFAARIAALLHTLTERGIALYLMHGNRDFLLGKRFMRAAGAIWLPDPFVMTAFGSRIVLAHGDALCTADHKYQTFRRFARCRPFQWLFLAWPLRWRQALAERMRSSSEEGRSRPPSPLYDVTNEGVSRLFKTSRTATMIHGHTHKPARHQEKDGTRWVLPDWDLDHGTRRGGYLRIDAEGIHALPLD</sequence>
<evidence type="ECO:0000256" key="7">
    <source>
        <dbReference type="ARBA" id="ARBA00023098"/>
    </source>
</evidence>
<dbReference type="UniPathway" id="UPA00359">
    <property type="reaction ID" value="UER00480"/>
</dbReference>